<dbReference type="AlphaFoldDB" id="A0A855MI75"/>
<name>A0A855MI75_9GAMM</name>
<comment type="caution">
    <text evidence="2">The sequence shown here is derived from an EMBL/GenBank/DDBJ whole genome shotgun (WGS) entry which is preliminary data.</text>
</comment>
<organism evidence="2">
    <name type="scientific">Pectobacterium versatile</name>
    <dbReference type="NCBI Taxonomy" id="2488639"/>
    <lineage>
        <taxon>Bacteria</taxon>
        <taxon>Pseudomonadati</taxon>
        <taxon>Pseudomonadota</taxon>
        <taxon>Gammaproteobacteria</taxon>
        <taxon>Enterobacterales</taxon>
        <taxon>Pectobacteriaceae</taxon>
        <taxon>Pectobacterium</taxon>
    </lineage>
</organism>
<reference evidence="2" key="1">
    <citation type="submission" date="2017-12" db="EMBL/GenBank/DDBJ databases">
        <title>First report on the novel genomospecies/subspecies of Pectobacterium carotovorum in Russia.</title>
        <authorList>
            <person name="Shirshikov F.V."/>
            <person name="Miroshnikov K."/>
            <person name="Toshakov S.V."/>
            <person name="Kabanova A.P."/>
            <person name="Barannik A.P."/>
            <person name="Shneider M."/>
            <person name="Ignatov A.N."/>
            <person name="Miroshnikov K.A."/>
        </authorList>
    </citation>
    <scope>NUCLEOTIDE SEQUENCE [LARGE SCALE GENOMIC DNA]</scope>
    <source>
        <strain evidence="2">F131</strain>
    </source>
</reference>
<proteinExistence type="predicted"/>
<evidence type="ECO:0000313" key="2">
    <source>
        <dbReference type="EMBL" id="POY51602.1"/>
    </source>
</evidence>
<protein>
    <recommendedName>
        <fullName evidence="3">Lipoprotein</fullName>
    </recommendedName>
</protein>
<sequence length="184" mass="20894">MKKLLRNNLAMITLLSSGCSIMPNNSFFIPPHETNNSPWVRIVDNTEQTSIYQTLNGKRTGGLIRSSEWVLQNTQDRGMPKVSGEKYDIDYYETPLVPGVETAIINVYVESKHSCLITTRFVPEKGKKYQFQLETDTLHYQCRAIASEIVQDSNGQWQRIPLQSVRYSAKEGNGWHPMHSGIGS</sequence>
<gene>
    <name evidence="2" type="ORF">F131LOC_00476</name>
</gene>
<dbReference type="RefSeq" id="WP_225586662.1">
    <property type="nucleotide sequence ID" value="NZ_CAKLIN010000002.1"/>
</dbReference>
<feature type="chain" id="PRO_5032698678" description="Lipoprotein" evidence="1">
    <location>
        <begin position="23"/>
        <end position="184"/>
    </location>
</feature>
<evidence type="ECO:0008006" key="3">
    <source>
        <dbReference type="Google" id="ProtNLM"/>
    </source>
</evidence>
<dbReference type="PROSITE" id="PS51257">
    <property type="entry name" value="PROKAR_LIPOPROTEIN"/>
    <property type="match status" value="1"/>
</dbReference>
<accession>A0A855MI75</accession>
<feature type="signal peptide" evidence="1">
    <location>
        <begin position="1"/>
        <end position="22"/>
    </location>
</feature>
<dbReference type="EMBL" id="PDVW01000002">
    <property type="protein sequence ID" value="POY51602.1"/>
    <property type="molecule type" value="Genomic_DNA"/>
</dbReference>
<evidence type="ECO:0000256" key="1">
    <source>
        <dbReference type="SAM" id="SignalP"/>
    </source>
</evidence>
<keyword evidence="1" id="KW-0732">Signal</keyword>